<reference evidence="3 4" key="1">
    <citation type="submission" date="2021-01" db="EMBL/GenBank/DDBJ databases">
        <title>Tumebacillus sp. strain ITR2 16S ribosomal RNA gene Genome sequencing and assembly.</title>
        <authorList>
            <person name="Kang M."/>
        </authorList>
    </citation>
    <scope>NUCLEOTIDE SEQUENCE [LARGE SCALE GENOMIC DNA]</scope>
    <source>
        <strain evidence="3 4">ITR2</strain>
    </source>
</reference>
<evidence type="ECO:0000313" key="4">
    <source>
        <dbReference type="Proteomes" id="UP000602284"/>
    </source>
</evidence>
<dbReference type="RefSeq" id="WP_201634296.1">
    <property type="nucleotide sequence ID" value="NZ_JAEQNB010000002.1"/>
</dbReference>
<evidence type="ECO:0000259" key="2">
    <source>
        <dbReference type="Pfam" id="PF18964"/>
    </source>
</evidence>
<evidence type="ECO:0000256" key="1">
    <source>
        <dbReference type="SAM" id="MobiDB-lite"/>
    </source>
</evidence>
<gene>
    <name evidence="3" type="ORF">JJB07_09805</name>
</gene>
<dbReference type="Proteomes" id="UP000602284">
    <property type="component" value="Unassembled WGS sequence"/>
</dbReference>
<accession>A0ABS1J9K1</accession>
<organism evidence="3 4">
    <name type="scientific">Tumebacillus amylolyticus</name>
    <dbReference type="NCBI Taxonomy" id="2801339"/>
    <lineage>
        <taxon>Bacteria</taxon>
        <taxon>Bacillati</taxon>
        <taxon>Bacillota</taxon>
        <taxon>Bacilli</taxon>
        <taxon>Bacillales</taxon>
        <taxon>Alicyclobacillaceae</taxon>
        <taxon>Tumebacillus</taxon>
    </lineage>
</organism>
<dbReference type="EMBL" id="JAEQNB010000002">
    <property type="protein sequence ID" value="MBL0386948.1"/>
    <property type="molecule type" value="Genomic_DNA"/>
</dbReference>
<evidence type="ECO:0000313" key="3">
    <source>
        <dbReference type="EMBL" id="MBL0386948.1"/>
    </source>
</evidence>
<feature type="region of interest" description="Disordered" evidence="1">
    <location>
        <begin position="170"/>
        <end position="192"/>
    </location>
</feature>
<dbReference type="Pfam" id="PF18964">
    <property type="entry name" value="DUF5704"/>
    <property type="match status" value="1"/>
</dbReference>
<keyword evidence="4" id="KW-1185">Reference proteome</keyword>
<sequence length="973" mass="108699">MTDLQVGDTIYINAIFQVSIDGDLKPKEYYTLDQIKEAENWYDKSDFPQYYDIQAQWDPPVGPTVTALISGPSQVDDTVTDVDATYAFSAQTTSDYDLSKYQVINTQNCSFVNSGDKSGVLHGKDDGRSKIPIKIHIGNDPNVKCLITIKVWDVNNLTAQTDAAHSIIKYSKPPAPQDAGESDLDPNSQGKIGADPYPTEKFNVVQGIPTHESLYTQAGGKRYLYDYHYQQTTGFKEYPITVTKTYNLTWLEAKSTTDADGNTVTKFVSQSKSRTVTKPYQIKRNYSYWVVDKMQIYSIDHADMLNYALPNGKVMMTPQNYTAPTVNVMHSDALTAHISDPTYKANLILATETVSGGQGVEPSLPTEDWLADADSEVGKIKVKNDKFTFDGQTLMSDAQVEETAPDPTAVPAPKQYVDDDHILYLSGQVISTALPNKANTPGTGKIYYKITGSTVNSTASQQADDITGINTVTVHTPTVCYCDVSDDRPHNQMTVPDPSRRSLILTRTFTVTMPTSGQHQSYKNYGSRNYAEYIQARQVWFPFDVYMNNMWEKAGQWLTLPSGALSYTFELPVWVNEGNYDVKFRSIAENSPIPPSNPNRDNPYEETNANLSVPNHIATKTIPVKVIGRLFDFKITDVSDYNWELVFRPTKGSDDILPNRSYWIGDQDFNGDKRYPTVATPFELPLGPNSSPLQGYSYNAVKTGYHIKFDLKTVGNMYGLIDGIRITPSFTFVKKDGTGRVPVDLYYSTTSNPFIKIGSVDDTLQRQVILNDPLRNVTSSEFTDTATFLYDRVFNDLGRSKAGNRAAYIDNYAYKDEKPVSVGTAYSWQLLASGVRTFIGVHSNDAGDAALANASVQKWYGEYSLPAAVKVVEKNLDLAVYAGTHRLDDHSDIFKKDGYIIVTFNIESIQNGNTSAPHLQYIYGPWDNQWSMEGRRTSFTDVEGHVFQILDGDILYYHADKSSYDDLGTYVPH</sequence>
<feature type="domain" description="DUF5704" evidence="2">
    <location>
        <begin position="202"/>
        <end position="385"/>
    </location>
</feature>
<comment type="caution">
    <text evidence="3">The sequence shown here is derived from an EMBL/GenBank/DDBJ whole genome shotgun (WGS) entry which is preliminary data.</text>
</comment>
<proteinExistence type="predicted"/>
<feature type="region of interest" description="Disordered" evidence="1">
    <location>
        <begin position="588"/>
        <end position="608"/>
    </location>
</feature>
<name>A0ABS1J9K1_9BACL</name>
<protein>
    <recommendedName>
        <fullName evidence="2">DUF5704 domain-containing protein</fullName>
    </recommendedName>
</protein>
<dbReference type="InterPro" id="IPR043759">
    <property type="entry name" value="DUF5704"/>
</dbReference>